<feature type="region of interest" description="Disordered" evidence="2">
    <location>
        <begin position="318"/>
        <end position="353"/>
    </location>
</feature>
<reference evidence="4" key="2">
    <citation type="submission" date="2022-01" db="EMBL/GenBank/DDBJ databases">
        <authorList>
            <person name="Yamashiro T."/>
            <person name="Shiraishi A."/>
            <person name="Satake H."/>
            <person name="Nakayama K."/>
        </authorList>
    </citation>
    <scope>NUCLEOTIDE SEQUENCE</scope>
</reference>
<evidence type="ECO:0000313" key="4">
    <source>
        <dbReference type="EMBL" id="GJT20866.1"/>
    </source>
</evidence>
<dbReference type="PROSITE" id="PS50158">
    <property type="entry name" value="ZF_CCHC"/>
    <property type="match status" value="1"/>
</dbReference>
<feature type="compositionally biased region" description="Polar residues" evidence="2">
    <location>
        <begin position="424"/>
        <end position="436"/>
    </location>
</feature>
<keyword evidence="1" id="KW-0863">Zinc-finger</keyword>
<evidence type="ECO:0000256" key="2">
    <source>
        <dbReference type="SAM" id="MobiDB-lite"/>
    </source>
</evidence>
<name>A0ABQ5C4G6_9ASTR</name>
<feature type="region of interest" description="Disordered" evidence="2">
    <location>
        <begin position="71"/>
        <end position="91"/>
    </location>
</feature>
<gene>
    <name evidence="4" type="ORF">Tco_0890803</name>
</gene>
<evidence type="ECO:0000259" key="3">
    <source>
        <dbReference type="PROSITE" id="PS50158"/>
    </source>
</evidence>
<keyword evidence="5" id="KW-1185">Reference proteome</keyword>
<dbReference type="EMBL" id="BQNB010013841">
    <property type="protein sequence ID" value="GJT20866.1"/>
    <property type="molecule type" value="Genomic_DNA"/>
</dbReference>
<sequence length="436" mass="48474">MSQQPQAAFPQLDSGLVVPSFLPGDDPIACLNKAMTFMSTMMASRFPSTYNQLRTSSNLRNQATIQDGRVTVQQGQGRHGQSFTGTGTTGNVTSSKGNIAAGQERVVKCYNCQGEGHMARQCTKTKRPRNSTWFKEKMLLVQAQESGQTIIPLNATFQTDDLDAYDSDYDNISSAKAILMANLSSYDSDVLPEVLHHDTYQDDDMINQSEQETHCFEKSLIDYVLDKEITIYSNIISYERKPDLSYLHVFGALCYPTYDSEDLDKLKAKADIGIFVGYAPAKKAYQIYNKRSRLIIETIHVDFDELTDMASEQSIPAIVASEPTDSTGTPSLTTIDQDAPSPSTSQTPQETQPLVIPSSIEEDFHEIEVAHLDNDPFFRVPIPEPNSEESSLRDVIPTNVHSINQPPEHLKKSTKDHPMDNVIGNPSNPVSTRHQL</sequence>
<protein>
    <submittedName>
        <fullName evidence="4">Integrase, catalytic region, zinc finger, CCHC-type containing protein</fullName>
    </submittedName>
</protein>
<keyword evidence="1" id="KW-0862">Zinc</keyword>
<organism evidence="4 5">
    <name type="scientific">Tanacetum coccineum</name>
    <dbReference type="NCBI Taxonomy" id="301880"/>
    <lineage>
        <taxon>Eukaryota</taxon>
        <taxon>Viridiplantae</taxon>
        <taxon>Streptophyta</taxon>
        <taxon>Embryophyta</taxon>
        <taxon>Tracheophyta</taxon>
        <taxon>Spermatophyta</taxon>
        <taxon>Magnoliopsida</taxon>
        <taxon>eudicotyledons</taxon>
        <taxon>Gunneridae</taxon>
        <taxon>Pentapetalae</taxon>
        <taxon>asterids</taxon>
        <taxon>campanulids</taxon>
        <taxon>Asterales</taxon>
        <taxon>Asteraceae</taxon>
        <taxon>Asteroideae</taxon>
        <taxon>Anthemideae</taxon>
        <taxon>Anthemidinae</taxon>
        <taxon>Tanacetum</taxon>
    </lineage>
</organism>
<feature type="compositionally biased region" description="Basic and acidic residues" evidence="2">
    <location>
        <begin position="408"/>
        <end position="419"/>
    </location>
</feature>
<dbReference type="InterPro" id="IPR057670">
    <property type="entry name" value="SH3_retrovirus"/>
</dbReference>
<keyword evidence="1" id="KW-0479">Metal-binding</keyword>
<evidence type="ECO:0000256" key="1">
    <source>
        <dbReference type="PROSITE-ProRule" id="PRU00047"/>
    </source>
</evidence>
<dbReference type="SUPFAM" id="SSF57756">
    <property type="entry name" value="Retrovirus zinc finger-like domains"/>
    <property type="match status" value="1"/>
</dbReference>
<dbReference type="InterPro" id="IPR001878">
    <property type="entry name" value="Znf_CCHC"/>
</dbReference>
<dbReference type="Pfam" id="PF25597">
    <property type="entry name" value="SH3_retrovirus"/>
    <property type="match status" value="1"/>
</dbReference>
<feature type="compositionally biased region" description="Polar residues" evidence="2">
    <location>
        <begin position="71"/>
        <end position="83"/>
    </location>
</feature>
<dbReference type="InterPro" id="IPR036875">
    <property type="entry name" value="Znf_CCHC_sf"/>
</dbReference>
<feature type="region of interest" description="Disordered" evidence="2">
    <location>
        <begin position="382"/>
        <end position="436"/>
    </location>
</feature>
<dbReference type="Proteomes" id="UP001151760">
    <property type="component" value="Unassembled WGS sequence"/>
</dbReference>
<dbReference type="Pfam" id="PF00098">
    <property type="entry name" value="zf-CCHC"/>
    <property type="match status" value="1"/>
</dbReference>
<proteinExistence type="predicted"/>
<reference evidence="4" key="1">
    <citation type="journal article" date="2022" name="Int. J. Mol. Sci.">
        <title>Draft Genome of Tanacetum Coccineum: Genomic Comparison of Closely Related Tanacetum-Family Plants.</title>
        <authorList>
            <person name="Yamashiro T."/>
            <person name="Shiraishi A."/>
            <person name="Nakayama K."/>
            <person name="Satake H."/>
        </authorList>
    </citation>
    <scope>NUCLEOTIDE SEQUENCE</scope>
</reference>
<dbReference type="Gene3D" id="4.10.60.10">
    <property type="entry name" value="Zinc finger, CCHC-type"/>
    <property type="match status" value="1"/>
</dbReference>
<accession>A0ABQ5C4G6</accession>
<feature type="compositionally biased region" description="Polar residues" evidence="2">
    <location>
        <begin position="323"/>
        <end position="352"/>
    </location>
</feature>
<comment type="caution">
    <text evidence="4">The sequence shown here is derived from an EMBL/GenBank/DDBJ whole genome shotgun (WGS) entry which is preliminary data.</text>
</comment>
<dbReference type="SMART" id="SM00343">
    <property type="entry name" value="ZnF_C2HC"/>
    <property type="match status" value="1"/>
</dbReference>
<evidence type="ECO:0000313" key="5">
    <source>
        <dbReference type="Proteomes" id="UP001151760"/>
    </source>
</evidence>
<feature type="domain" description="CCHC-type" evidence="3">
    <location>
        <begin position="108"/>
        <end position="124"/>
    </location>
</feature>